<reference evidence="2 3" key="1">
    <citation type="journal article" date="2011" name="Stand. Genomic Sci.">
        <title>Complete genome sequence of Thermomonospora curvata type strain (B9).</title>
        <authorList>
            <person name="Chertkov O."/>
            <person name="Sikorski J."/>
            <person name="Nolan M."/>
            <person name="Lapidus A."/>
            <person name="Lucas S."/>
            <person name="Del Rio T.G."/>
            <person name="Tice H."/>
            <person name="Cheng J.F."/>
            <person name="Goodwin L."/>
            <person name="Pitluck S."/>
            <person name="Liolios K."/>
            <person name="Ivanova N."/>
            <person name="Mavromatis K."/>
            <person name="Mikhailova N."/>
            <person name="Ovchinnikova G."/>
            <person name="Pati A."/>
            <person name="Chen A."/>
            <person name="Palaniappan K."/>
            <person name="Djao O.D."/>
            <person name="Land M."/>
            <person name="Hauser L."/>
            <person name="Chang Y.J."/>
            <person name="Jeffries C.D."/>
            <person name="Brettin T."/>
            <person name="Han C."/>
            <person name="Detter J.C."/>
            <person name="Rohde M."/>
            <person name="Goker M."/>
            <person name="Woyke T."/>
            <person name="Bristow J."/>
            <person name="Eisen J.A."/>
            <person name="Markowitz V."/>
            <person name="Hugenholtz P."/>
            <person name="Klenk H.P."/>
            <person name="Kyrpides N.C."/>
        </authorList>
    </citation>
    <scope>NUCLEOTIDE SEQUENCE [LARGE SCALE GENOMIC DNA]</scope>
    <source>
        <strain evidence="3">ATCC 19995 / DSM 43183 / JCM 3096 / KCTC 9072 / NBRC 15933 / NCIMB 10081 / Henssen B9</strain>
    </source>
</reference>
<protein>
    <submittedName>
        <fullName evidence="2">Uncharacterized protein</fullName>
    </submittedName>
</protein>
<accession>D1A5T4</accession>
<feature type="region of interest" description="Disordered" evidence="1">
    <location>
        <begin position="1"/>
        <end position="35"/>
    </location>
</feature>
<name>D1A5T4_THECD</name>
<gene>
    <name evidence="2" type="ordered locus">Tcur_2677</name>
</gene>
<dbReference type="AlphaFoldDB" id="D1A5T4"/>
<keyword evidence="3" id="KW-1185">Reference proteome</keyword>
<proteinExistence type="predicted"/>
<evidence type="ECO:0000256" key="1">
    <source>
        <dbReference type="SAM" id="MobiDB-lite"/>
    </source>
</evidence>
<sequence length="35" mass="4008">MKSNEPWVAVRHQPDLAHTSDGGRSRELVMADRFN</sequence>
<feature type="compositionally biased region" description="Basic and acidic residues" evidence="1">
    <location>
        <begin position="21"/>
        <end position="35"/>
    </location>
</feature>
<evidence type="ECO:0000313" key="3">
    <source>
        <dbReference type="Proteomes" id="UP000001918"/>
    </source>
</evidence>
<dbReference type="KEGG" id="tcu:Tcur_2677"/>
<dbReference type="Proteomes" id="UP000001918">
    <property type="component" value="Chromosome"/>
</dbReference>
<evidence type="ECO:0000313" key="2">
    <source>
        <dbReference type="EMBL" id="ACY98229.1"/>
    </source>
</evidence>
<dbReference type="HOGENOM" id="CLU_3367880_0_0_11"/>
<organism evidence="2 3">
    <name type="scientific">Thermomonospora curvata (strain ATCC 19995 / DSM 43183 / JCM 3096 / KCTC 9072 / NBRC 15933 / NCIMB 10081 / Henssen B9)</name>
    <dbReference type="NCBI Taxonomy" id="471852"/>
    <lineage>
        <taxon>Bacteria</taxon>
        <taxon>Bacillati</taxon>
        <taxon>Actinomycetota</taxon>
        <taxon>Actinomycetes</taxon>
        <taxon>Streptosporangiales</taxon>
        <taxon>Thermomonosporaceae</taxon>
        <taxon>Thermomonospora</taxon>
    </lineage>
</organism>
<dbReference type="EMBL" id="CP001738">
    <property type="protein sequence ID" value="ACY98229.1"/>
    <property type="molecule type" value="Genomic_DNA"/>
</dbReference>